<proteinExistence type="inferred from homology"/>
<evidence type="ECO:0000256" key="2">
    <source>
        <dbReference type="RuleBase" id="RU362080"/>
    </source>
</evidence>
<dbReference type="InterPro" id="IPR036165">
    <property type="entry name" value="YefM-like_sf"/>
</dbReference>
<sequence>MQKVNVKEARREISRLLDEVQGGGEVIICRRGKPVARLTRVDQRCTKALRFPDRKAFRAGLPETKSTGAVLVRELRDERG</sequence>
<evidence type="ECO:0000313" key="4">
    <source>
        <dbReference type="Proteomes" id="UP000830055"/>
    </source>
</evidence>
<dbReference type="InterPro" id="IPR006442">
    <property type="entry name" value="Antitoxin_Phd/YefM"/>
</dbReference>
<keyword evidence="4" id="KW-1185">Reference proteome</keyword>
<dbReference type="Proteomes" id="UP000830055">
    <property type="component" value="Chromosome"/>
</dbReference>
<dbReference type="RefSeq" id="WP_284152447.1">
    <property type="nucleotide sequence ID" value="NZ_AP025516.1"/>
</dbReference>
<comment type="similarity">
    <text evidence="1 2">Belongs to the phD/YefM antitoxin family.</text>
</comment>
<dbReference type="EMBL" id="AP025516">
    <property type="protein sequence ID" value="BDD89124.1"/>
    <property type="molecule type" value="Genomic_DNA"/>
</dbReference>
<organism evidence="3 4">
    <name type="scientific">Desulfofustis limnaeus</name>
    <dbReference type="NCBI Taxonomy" id="2740163"/>
    <lineage>
        <taxon>Bacteria</taxon>
        <taxon>Pseudomonadati</taxon>
        <taxon>Thermodesulfobacteriota</taxon>
        <taxon>Desulfobulbia</taxon>
        <taxon>Desulfobulbales</taxon>
        <taxon>Desulfocapsaceae</taxon>
        <taxon>Desulfofustis</taxon>
    </lineage>
</organism>
<accession>A0ABM7WDU4</accession>
<reference evidence="3 4" key="1">
    <citation type="submission" date="2022-01" db="EMBL/GenBank/DDBJ databases">
        <title>Desulfofustis limnae sp. nov., a novel mesophilic sulfate-reducing bacterium isolated from marsh soil.</title>
        <authorList>
            <person name="Watanabe M."/>
            <person name="Takahashi A."/>
            <person name="Kojima H."/>
            <person name="Fukui M."/>
        </authorList>
    </citation>
    <scope>NUCLEOTIDE SEQUENCE [LARGE SCALE GENOMIC DNA]</scope>
    <source>
        <strain evidence="3 4">PPLL</strain>
    </source>
</reference>
<name>A0ABM7WDU4_9BACT</name>
<dbReference type="NCBIfam" id="TIGR01552">
    <property type="entry name" value="phd_fam"/>
    <property type="match status" value="1"/>
</dbReference>
<dbReference type="Gene3D" id="3.40.1620.10">
    <property type="entry name" value="YefM-like domain"/>
    <property type="match status" value="1"/>
</dbReference>
<evidence type="ECO:0000256" key="1">
    <source>
        <dbReference type="ARBA" id="ARBA00009981"/>
    </source>
</evidence>
<evidence type="ECO:0000313" key="3">
    <source>
        <dbReference type="EMBL" id="BDD89124.1"/>
    </source>
</evidence>
<gene>
    <name evidence="3" type="ORF">DPPLL_34890</name>
</gene>
<dbReference type="Pfam" id="PF02604">
    <property type="entry name" value="PhdYeFM_antitox"/>
    <property type="match status" value="1"/>
</dbReference>
<protein>
    <recommendedName>
        <fullName evidence="2">Antitoxin</fullName>
    </recommendedName>
</protein>
<comment type="function">
    <text evidence="2">Antitoxin component of a type II toxin-antitoxin (TA) system.</text>
</comment>
<dbReference type="SUPFAM" id="SSF143120">
    <property type="entry name" value="YefM-like"/>
    <property type="match status" value="1"/>
</dbReference>